<evidence type="ECO:0000256" key="1">
    <source>
        <dbReference type="SAM" id="MobiDB-lite"/>
    </source>
</evidence>
<feature type="compositionally biased region" description="Polar residues" evidence="1">
    <location>
        <begin position="12"/>
        <end position="26"/>
    </location>
</feature>
<keyword evidence="4" id="KW-1185">Reference proteome</keyword>
<dbReference type="GeneID" id="92182181"/>
<accession>A0AAW0YWA9</accession>
<feature type="transmembrane region" description="Helical" evidence="2">
    <location>
        <begin position="88"/>
        <end position="109"/>
    </location>
</feature>
<keyword evidence="2" id="KW-0812">Transmembrane</keyword>
<feature type="compositionally biased region" description="Low complexity" evidence="1">
    <location>
        <begin position="27"/>
        <end position="45"/>
    </location>
</feature>
<reference evidence="3 4" key="1">
    <citation type="journal article" date="2024" name="bioRxiv">
        <title>Comparative genomics of Cryptococcus and Kwoniella reveals pathogenesis evolution and contrasting karyotype dynamics via intercentromeric recombination or chromosome fusion.</title>
        <authorList>
            <person name="Coelho M.A."/>
            <person name="David-Palma M."/>
            <person name="Shea T."/>
            <person name="Bowers K."/>
            <person name="McGinley-Smith S."/>
            <person name="Mohammad A.W."/>
            <person name="Gnirke A."/>
            <person name="Yurkov A.M."/>
            <person name="Nowrousian M."/>
            <person name="Sun S."/>
            <person name="Cuomo C.A."/>
            <person name="Heitman J."/>
        </authorList>
    </citation>
    <scope>NUCLEOTIDE SEQUENCE [LARGE SCALE GENOMIC DNA]</scope>
    <source>
        <strain evidence="3 4">CBS 13917</strain>
    </source>
</reference>
<evidence type="ECO:0000313" key="3">
    <source>
        <dbReference type="EMBL" id="KAK8849588.1"/>
    </source>
</evidence>
<organism evidence="3 4">
    <name type="scientific">Kwoniella newhampshirensis</name>
    <dbReference type="NCBI Taxonomy" id="1651941"/>
    <lineage>
        <taxon>Eukaryota</taxon>
        <taxon>Fungi</taxon>
        <taxon>Dikarya</taxon>
        <taxon>Basidiomycota</taxon>
        <taxon>Agaricomycotina</taxon>
        <taxon>Tremellomycetes</taxon>
        <taxon>Tremellales</taxon>
        <taxon>Cryptococcaceae</taxon>
        <taxon>Kwoniella</taxon>
    </lineage>
</organism>
<gene>
    <name evidence="3" type="ORF">IAR55_004923</name>
</gene>
<proteinExistence type="predicted"/>
<evidence type="ECO:0000256" key="2">
    <source>
        <dbReference type="SAM" id="Phobius"/>
    </source>
</evidence>
<keyword evidence="2" id="KW-0472">Membrane</keyword>
<sequence length="125" mass="13282">MSVKFTPGPHPTSRSSSAVFLPSSTHSPAQLPQPQSQSQSQSQPLPESPSPSSPIRFSARRAPDVSSPSDLERQPLLPPQQLNRGKTFYPIVVAVLVLIVLGVVVFGGWRLGKGEGGGRWPGGPH</sequence>
<dbReference type="KEGG" id="kne:92182181"/>
<dbReference type="Proteomes" id="UP001388673">
    <property type="component" value="Unassembled WGS sequence"/>
</dbReference>
<comment type="caution">
    <text evidence="3">The sequence shown here is derived from an EMBL/GenBank/DDBJ whole genome shotgun (WGS) entry which is preliminary data.</text>
</comment>
<dbReference type="EMBL" id="JBCAWK010000009">
    <property type="protein sequence ID" value="KAK8849588.1"/>
    <property type="molecule type" value="Genomic_DNA"/>
</dbReference>
<feature type="region of interest" description="Disordered" evidence="1">
    <location>
        <begin position="1"/>
        <end position="82"/>
    </location>
</feature>
<name>A0AAW0YWA9_9TREE</name>
<evidence type="ECO:0000313" key="4">
    <source>
        <dbReference type="Proteomes" id="UP001388673"/>
    </source>
</evidence>
<dbReference type="AlphaFoldDB" id="A0AAW0YWA9"/>
<protein>
    <submittedName>
        <fullName evidence="3">Uncharacterized protein</fullName>
    </submittedName>
</protein>
<dbReference type="RefSeq" id="XP_066801476.1">
    <property type="nucleotide sequence ID" value="XM_066948017.1"/>
</dbReference>
<keyword evidence="2" id="KW-1133">Transmembrane helix</keyword>